<feature type="region of interest" description="Disordered" evidence="8">
    <location>
        <begin position="477"/>
        <end position="527"/>
    </location>
</feature>
<comment type="subcellular location">
    <subcellularLocation>
        <location evidence="1">Cell projection</location>
        <location evidence="1">Cilium</location>
    </subcellularLocation>
</comment>
<dbReference type="PANTHER" id="PTHR31954">
    <property type="entry name" value="CILIA- AND FLAGELLA-ASSOCIATED PROTEIN 157"/>
    <property type="match status" value="1"/>
</dbReference>
<evidence type="ECO:0000256" key="2">
    <source>
        <dbReference type="ARBA" id="ARBA00010841"/>
    </source>
</evidence>
<evidence type="ECO:0000256" key="8">
    <source>
        <dbReference type="SAM" id="MobiDB-lite"/>
    </source>
</evidence>
<reference evidence="10" key="1">
    <citation type="submission" date="2025-08" db="UniProtKB">
        <authorList>
            <consortium name="RefSeq"/>
        </authorList>
    </citation>
    <scope>IDENTIFICATION</scope>
</reference>
<feature type="region of interest" description="Disordered" evidence="8">
    <location>
        <begin position="1"/>
        <end position="20"/>
    </location>
</feature>
<organism evidence="9 10">
    <name type="scientific">Clupea harengus</name>
    <name type="common">Atlantic herring</name>
    <dbReference type="NCBI Taxonomy" id="7950"/>
    <lineage>
        <taxon>Eukaryota</taxon>
        <taxon>Metazoa</taxon>
        <taxon>Chordata</taxon>
        <taxon>Craniata</taxon>
        <taxon>Vertebrata</taxon>
        <taxon>Euteleostomi</taxon>
        <taxon>Actinopterygii</taxon>
        <taxon>Neopterygii</taxon>
        <taxon>Teleostei</taxon>
        <taxon>Clupei</taxon>
        <taxon>Clupeiformes</taxon>
        <taxon>Clupeoidei</taxon>
        <taxon>Clupeidae</taxon>
        <taxon>Clupea</taxon>
    </lineage>
</organism>
<evidence type="ECO:0000256" key="7">
    <source>
        <dbReference type="SAM" id="Coils"/>
    </source>
</evidence>
<accession>A0A6P3VGL5</accession>
<dbReference type="GeneID" id="105889663"/>
<dbReference type="PANTHER" id="PTHR31954:SF1">
    <property type="entry name" value="CILIA- AND FLAGELLA-ASSOCIATED PROTEIN 157"/>
    <property type="match status" value="1"/>
</dbReference>
<dbReference type="CTD" id="286207"/>
<name>A0A6P3VGL5_CLUHA</name>
<dbReference type="OrthoDB" id="166611at2759"/>
<dbReference type="Proteomes" id="UP000515152">
    <property type="component" value="Chromosome 18"/>
</dbReference>
<keyword evidence="9" id="KW-1185">Reference proteome</keyword>
<gene>
    <name evidence="10" type="primary">cfap157</name>
</gene>
<feature type="coiled-coil region" evidence="7">
    <location>
        <begin position="230"/>
        <end position="306"/>
    </location>
</feature>
<evidence type="ECO:0000256" key="3">
    <source>
        <dbReference type="ARBA" id="ARBA00014087"/>
    </source>
</evidence>
<dbReference type="AlphaFoldDB" id="A0A6P3VGL5"/>
<dbReference type="GO" id="GO:0008017">
    <property type="term" value="F:microtubule binding"/>
    <property type="evidence" value="ECO:0007669"/>
    <property type="project" value="TreeGrafter"/>
</dbReference>
<dbReference type="InterPro" id="IPR038844">
    <property type="entry name" value="CFAP157"/>
</dbReference>
<dbReference type="RefSeq" id="XP_012671023.2">
    <property type="nucleotide sequence ID" value="XM_012815569.3"/>
</dbReference>
<proteinExistence type="inferred from homology"/>
<evidence type="ECO:0000313" key="10">
    <source>
        <dbReference type="RefSeq" id="XP_012671023.2"/>
    </source>
</evidence>
<evidence type="ECO:0000256" key="5">
    <source>
        <dbReference type="ARBA" id="ARBA00023069"/>
    </source>
</evidence>
<sequence>MAPNKKNGKKSGDKPTKNEAMVFLDKSNLDETSTEGKEFYRAQIRDLEERLEKYQHKCDELEVREKDFSSKFSHAEKEKRDIVHYLKRAVAQKEDELSELSERMIGLNQAKEAEKETFELQLSQLRQDFQEVKDKLTSENMALAGKLAALEEFRVQKEKLMAHVGSLEEQLERQKQEHLTIIYNLERKAVLDNDRLKKEMQKHVAAVAAEFRRVSDRKMPETTMRAIHENVSVTAQLKQLSDKSKELLAENEALRQTEKALKQEVKVLEPLLEEMTRKSLANEKVVHQLTEKCKQMNAEVMAADRHCQEYRQLEMDHSVLQTETEVLRQSFLTGKQECVKHQAEAGRLAEELTREMTLRAHLETILQDAATALKDILKEVPREQDSEVKALARRGQMLQKLLAVLDSAAALGKGPALSEFLKDTKDVHQLEPGMARLALLSTQFKAAPQFSHFKTGDLGIVPAPKCFSKMDSVSKTMPLNLPKKDQACDNTDRNSGAKASPKPNSSRGLPRHHKALLETRSSSGPAK</sequence>
<feature type="coiled-coil region" evidence="7">
    <location>
        <begin position="37"/>
        <end position="188"/>
    </location>
</feature>
<evidence type="ECO:0000256" key="6">
    <source>
        <dbReference type="ARBA" id="ARBA00023273"/>
    </source>
</evidence>
<evidence type="ECO:0000256" key="1">
    <source>
        <dbReference type="ARBA" id="ARBA00004138"/>
    </source>
</evidence>
<dbReference type="GO" id="GO:0007288">
    <property type="term" value="P:sperm axoneme assembly"/>
    <property type="evidence" value="ECO:0007669"/>
    <property type="project" value="TreeGrafter"/>
</dbReference>
<evidence type="ECO:0000256" key="4">
    <source>
        <dbReference type="ARBA" id="ARBA00023054"/>
    </source>
</evidence>
<dbReference type="GO" id="GO:0036064">
    <property type="term" value="C:ciliary basal body"/>
    <property type="evidence" value="ECO:0007669"/>
    <property type="project" value="TreeGrafter"/>
</dbReference>
<evidence type="ECO:0000313" key="9">
    <source>
        <dbReference type="Proteomes" id="UP000515152"/>
    </source>
</evidence>
<protein>
    <recommendedName>
        <fullName evidence="3">Cilia- and flagella-associated protein 157</fullName>
    </recommendedName>
</protein>
<feature type="compositionally biased region" description="Basic and acidic residues" evidence="8">
    <location>
        <begin position="482"/>
        <end position="492"/>
    </location>
</feature>
<keyword evidence="10" id="KW-0282">Flagellum</keyword>
<keyword evidence="6" id="KW-0966">Cell projection</keyword>
<keyword evidence="5" id="KW-0969">Cilium</keyword>
<keyword evidence="4 7" id="KW-0175">Coiled coil</keyword>
<comment type="similarity">
    <text evidence="2">Belongs to the CFAP157 family.</text>
</comment>
<dbReference type="KEGG" id="char:105889663"/>